<evidence type="ECO:0000313" key="4">
    <source>
        <dbReference type="Proteomes" id="UP000650833"/>
    </source>
</evidence>
<dbReference type="OrthoDB" id="2279048at2759"/>
<feature type="compositionally biased region" description="Polar residues" evidence="2">
    <location>
        <begin position="118"/>
        <end position="133"/>
    </location>
</feature>
<feature type="coiled-coil region" evidence="1">
    <location>
        <begin position="200"/>
        <end position="230"/>
    </location>
</feature>
<sequence>MTLPKILAPLLPQSQCLQQKQNDSVLSPVLPMSPPSYNPYNNIIGLDTEETSIEVTEESTTETAIILHEKPTSFDMCDNDLLIESFQDEPEQQQKEITPMPVIEANTAINTNTNTNTSYQSIGPSSSSLTESGNETLVEITPEENIKERIMPVTPPTGSITPVTPSHLTEEEHVFTDTMDQQQDIEEAPFKPAIFNQLIKDDITKNIEEIENDTVKYTEKEQEEQEEQEEQGDFSQPIQAVYTTHQTDIFDEPQEPDFMMKSNFKKAPSREGSLKSKCMKLIRGMKFRHSQDNRQTKKESRMKSAFSKNMEASADRKGHINTNLARSASTTTITDEERLTPIYRRNVAESILYNLSRTKPVTPYKSPELSSDACAIRELCDQSFFGRH</sequence>
<evidence type="ECO:0000256" key="2">
    <source>
        <dbReference type="SAM" id="MobiDB-lite"/>
    </source>
</evidence>
<accession>A0A8H7UV69</accession>
<feature type="region of interest" description="Disordered" evidence="2">
    <location>
        <begin position="114"/>
        <end position="133"/>
    </location>
</feature>
<gene>
    <name evidence="3" type="ORF">INT46_002558</name>
</gene>
<evidence type="ECO:0000256" key="1">
    <source>
        <dbReference type="SAM" id="Coils"/>
    </source>
</evidence>
<comment type="caution">
    <text evidence="3">The sequence shown here is derived from an EMBL/GenBank/DDBJ whole genome shotgun (WGS) entry which is preliminary data.</text>
</comment>
<proteinExistence type="predicted"/>
<name>A0A8H7UV69_9FUNG</name>
<reference evidence="3" key="1">
    <citation type="submission" date="2020-12" db="EMBL/GenBank/DDBJ databases">
        <title>Metabolic potential, ecology and presence of endohyphal bacteria is reflected in genomic diversity of Mucoromycotina.</title>
        <authorList>
            <person name="Muszewska A."/>
            <person name="Okrasinska A."/>
            <person name="Steczkiewicz K."/>
            <person name="Drgas O."/>
            <person name="Orlowska M."/>
            <person name="Perlinska-Lenart U."/>
            <person name="Aleksandrzak-Piekarczyk T."/>
            <person name="Szatraj K."/>
            <person name="Zielenkiewicz U."/>
            <person name="Pilsyk S."/>
            <person name="Malc E."/>
            <person name="Mieczkowski P."/>
            <person name="Kruszewska J.S."/>
            <person name="Biernat P."/>
            <person name="Pawlowska J."/>
        </authorList>
    </citation>
    <scope>NUCLEOTIDE SEQUENCE</scope>
    <source>
        <strain evidence="3">CBS 226.32</strain>
    </source>
</reference>
<keyword evidence="4" id="KW-1185">Reference proteome</keyword>
<evidence type="ECO:0000313" key="3">
    <source>
        <dbReference type="EMBL" id="KAG2193253.1"/>
    </source>
</evidence>
<protein>
    <submittedName>
        <fullName evidence="3">Uncharacterized protein</fullName>
    </submittedName>
</protein>
<dbReference type="AlphaFoldDB" id="A0A8H7UV69"/>
<dbReference type="Proteomes" id="UP000650833">
    <property type="component" value="Unassembled WGS sequence"/>
</dbReference>
<organism evidence="3 4">
    <name type="scientific">Mucor plumbeus</name>
    <dbReference type="NCBI Taxonomy" id="97098"/>
    <lineage>
        <taxon>Eukaryota</taxon>
        <taxon>Fungi</taxon>
        <taxon>Fungi incertae sedis</taxon>
        <taxon>Mucoromycota</taxon>
        <taxon>Mucoromycotina</taxon>
        <taxon>Mucoromycetes</taxon>
        <taxon>Mucorales</taxon>
        <taxon>Mucorineae</taxon>
        <taxon>Mucoraceae</taxon>
        <taxon>Mucor</taxon>
    </lineage>
</organism>
<keyword evidence="1" id="KW-0175">Coiled coil</keyword>
<dbReference type="EMBL" id="JAEPRC010000662">
    <property type="protein sequence ID" value="KAG2193253.1"/>
    <property type="molecule type" value="Genomic_DNA"/>
</dbReference>